<evidence type="ECO:0000313" key="3">
    <source>
        <dbReference type="Proteomes" id="UP001342314"/>
    </source>
</evidence>
<dbReference type="InterPro" id="IPR050312">
    <property type="entry name" value="IolE/XylAMocC-like"/>
</dbReference>
<dbReference type="PANTHER" id="PTHR12110">
    <property type="entry name" value="HYDROXYPYRUVATE ISOMERASE"/>
    <property type="match status" value="1"/>
</dbReference>
<dbReference type="AlphaFoldDB" id="A0AAV5GAE1"/>
<proteinExistence type="predicted"/>
<keyword evidence="3" id="KW-1185">Reference proteome</keyword>
<sequence length="350" mass="39005">MPDETITRESLSQVVLCYASCSLGQPTDDLPSRLSHLASAGFSHIELSFPDLQAYASSSLSRDVGASDWDDLVRGAEGVRRLCDERALGVFILQPFGQFEGWPEGSKERREVWERVEGWIRIMKAVGTTTLQVGSSDVETIDWDRNVVINDLRELCDRLAEEGFSLSYENWCWSTHAPTWKLAWEIVRDVDRANISLNLDTFQTAGSEWADPTRPNGLVDAPSDAEREERFAASLAELSRVVPAEKIGFLQLSDAYRVDPPLEDRTIEGLRPRGRWSHDYRPLPYEGGYLPVEQVTRAVLQTGWRGVLSVEVFDSGPDGKGKEGVDLGEYAKGAALAVQKLLDACADDWP</sequence>
<dbReference type="Gene3D" id="3.20.20.150">
    <property type="entry name" value="Divalent-metal-dependent TIM barrel enzymes"/>
    <property type="match status" value="1"/>
</dbReference>
<feature type="domain" description="Xylose isomerase-like TIM barrel" evidence="1">
    <location>
        <begin position="36"/>
        <end position="319"/>
    </location>
</feature>
<protein>
    <recommendedName>
        <fullName evidence="1">Xylose isomerase-like TIM barrel domain-containing protein</fullName>
    </recommendedName>
</protein>
<dbReference type="Pfam" id="PF01261">
    <property type="entry name" value="AP_endonuc_2"/>
    <property type="match status" value="1"/>
</dbReference>
<dbReference type="PANTHER" id="PTHR12110:SF56">
    <property type="entry name" value="DEHYDRATASE, PUTATIVE (AFU_ORTHOLOGUE AFUA_6G08740)-RELATED"/>
    <property type="match status" value="1"/>
</dbReference>
<evidence type="ECO:0000313" key="2">
    <source>
        <dbReference type="EMBL" id="GJN89361.1"/>
    </source>
</evidence>
<gene>
    <name evidence="2" type="ORF">Rhopal_002341-T1</name>
</gene>
<accession>A0AAV5GAE1</accession>
<comment type="caution">
    <text evidence="2">The sequence shown here is derived from an EMBL/GenBank/DDBJ whole genome shotgun (WGS) entry which is preliminary data.</text>
</comment>
<dbReference type="SUPFAM" id="SSF51658">
    <property type="entry name" value="Xylose isomerase-like"/>
    <property type="match status" value="1"/>
</dbReference>
<evidence type="ECO:0000259" key="1">
    <source>
        <dbReference type="Pfam" id="PF01261"/>
    </source>
</evidence>
<dbReference type="InterPro" id="IPR013022">
    <property type="entry name" value="Xyl_isomerase-like_TIM-brl"/>
</dbReference>
<dbReference type="EMBL" id="BQKY01000004">
    <property type="protein sequence ID" value="GJN89361.1"/>
    <property type="molecule type" value="Genomic_DNA"/>
</dbReference>
<dbReference type="InterPro" id="IPR036237">
    <property type="entry name" value="Xyl_isomerase-like_sf"/>
</dbReference>
<name>A0AAV5GAE1_9BASI</name>
<reference evidence="2 3" key="1">
    <citation type="submission" date="2021-12" db="EMBL/GenBank/DDBJ databases">
        <title>High titer production of polyol ester of fatty acids by Rhodotorula paludigena BS15 towards product separation-free biomass refinery.</title>
        <authorList>
            <person name="Mano J."/>
            <person name="Ono H."/>
            <person name="Tanaka T."/>
            <person name="Naito K."/>
            <person name="Sushida H."/>
            <person name="Ike M."/>
            <person name="Tokuyasu K."/>
            <person name="Kitaoka M."/>
        </authorList>
    </citation>
    <scope>NUCLEOTIDE SEQUENCE [LARGE SCALE GENOMIC DNA]</scope>
    <source>
        <strain evidence="2 3">BS15</strain>
    </source>
</reference>
<dbReference type="Proteomes" id="UP001342314">
    <property type="component" value="Unassembled WGS sequence"/>
</dbReference>
<organism evidence="2 3">
    <name type="scientific">Rhodotorula paludigena</name>
    <dbReference type="NCBI Taxonomy" id="86838"/>
    <lineage>
        <taxon>Eukaryota</taxon>
        <taxon>Fungi</taxon>
        <taxon>Dikarya</taxon>
        <taxon>Basidiomycota</taxon>
        <taxon>Pucciniomycotina</taxon>
        <taxon>Microbotryomycetes</taxon>
        <taxon>Sporidiobolales</taxon>
        <taxon>Sporidiobolaceae</taxon>
        <taxon>Rhodotorula</taxon>
    </lineage>
</organism>